<comment type="subcellular location">
    <subcellularLocation>
        <location evidence="5">Endoplasmic reticulum membrane</location>
        <topology evidence="5">Multi-pass membrane protein</topology>
    </subcellularLocation>
    <subcellularLocation>
        <location evidence="5">Endoplasmic reticulum-Golgi intermediate compartment membrane</location>
        <topology evidence="5">Multi-pass membrane protein</topology>
    </subcellularLocation>
    <subcellularLocation>
        <location evidence="5">Golgi apparatus membrane</location>
        <topology evidence="5">Multi-pass membrane protein</topology>
    </subcellularLocation>
    <subcellularLocation>
        <location evidence="1">Membrane</location>
    </subcellularLocation>
</comment>
<dbReference type="InterPro" id="IPR039542">
    <property type="entry name" value="Erv_N"/>
</dbReference>
<dbReference type="GO" id="GO:0000139">
    <property type="term" value="C:Golgi membrane"/>
    <property type="evidence" value="ECO:0007669"/>
    <property type="project" value="UniProtKB-SubCell"/>
</dbReference>
<evidence type="ECO:0000313" key="8">
    <source>
        <dbReference type="EMBL" id="KAH6655732.1"/>
    </source>
</evidence>
<dbReference type="GO" id="GO:0030134">
    <property type="term" value="C:COPII-coated ER to Golgi transport vesicle"/>
    <property type="evidence" value="ECO:0007669"/>
    <property type="project" value="TreeGrafter"/>
</dbReference>
<sequence>MMNGYDEKRAFNGYEEKHTFDDDDSEPSSFVKAFDAFPKSKPQYVEHTSGGGKWTVAMMLVSLILIWSEIGNWWAGTENHTFAVEKGVGHNMQINLDIVMRMKCKDVHVNVQDAAGDRILAASKLQEDSTNWSQWVDAKGVHKLGTDSHGKVITGAGFHEEGFGEEHVHDIVALGKKKPKWSKTPRMWGRAGGDSCRIYGSLDLNKVQGDFHITARGHGYSEFGEHLDHSAFNFSHIINEFSFGPFYPSLINPLDRTVNLAAGNFHKFQYFMSVVPTVYTVGHSHSASKTIFTNQYAVTEQSHEVSERMVPGIFFKYDIEPILLTVEESRDGYLIFLIKVVNILSGVLVAGHWGFTISDWVREVIGRRRKQHSMGVIGNEKGGYHD</sequence>
<comment type="caution">
    <text evidence="8">The sequence shown here is derived from an EMBL/GenBank/DDBJ whole genome shotgun (WGS) entry which is preliminary data.</text>
</comment>
<keyword evidence="9" id="KW-1185">Reference proteome</keyword>
<dbReference type="Pfam" id="PF07970">
    <property type="entry name" value="COPIIcoated_ERV"/>
    <property type="match status" value="1"/>
</dbReference>
<keyword evidence="4" id="KW-0472">Membrane</keyword>
<protein>
    <recommendedName>
        <fullName evidence="5">Endoplasmic reticulum-Golgi intermediate compartment protein</fullName>
    </recommendedName>
</protein>
<keyword evidence="2" id="KW-0812">Transmembrane</keyword>
<keyword evidence="5" id="KW-0931">ER-Golgi transport</keyword>
<dbReference type="GO" id="GO:0006890">
    <property type="term" value="P:retrograde vesicle-mediated transport, Golgi to endoplasmic reticulum"/>
    <property type="evidence" value="ECO:0007669"/>
    <property type="project" value="TreeGrafter"/>
</dbReference>
<dbReference type="InterPro" id="IPR045888">
    <property type="entry name" value="Erv"/>
</dbReference>
<evidence type="ECO:0000256" key="2">
    <source>
        <dbReference type="ARBA" id="ARBA00022692"/>
    </source>
</evidence>
<reference evidence="8" key="1">
    <citation type="journal article" date="2021" name="Nat. Commun.">
        <title>Genetic determinants of endophytism in the Arabidopsis root mycobiome.</title>
        <authorList>
            <person name="Mesny F."/>
            <person name="Miyauchi S."/>
            <person name="Thiergart T."/>
            <person name="Pickel B."/>
            <person name="Atanasova L."/>
            <person name="Karlsson M."/>
            <person name="Huettel B."/>
            <person name="Barry K.W."/>
            <person name="Haridas S."/>
            <person name="Chen C."/>
            <person name="Bauer D."/>
            <person name="Andreopoulos W."/>
            <person name="Pangilinan J."/>
            <person name="LaButti K."/>
            <person name="Riley R."/>
            <person name="Lipzen A."/>
            <person name="Clum A."/>
            <person name="Drula E."/>
            <person name="Henrissat B."/>
            <person name="Kohler A."/>
            <person name="Grigoriev I.V."/>
            <person name="Martin F.M."/>
            <person name="Hacquard S."/>
        </authorList>
    </citation>
    <scope>NUCLEOTIDE SEQUENCE</scope>
    <source>
        <strain evidence="8">MPI-SDFR-AT-0073</strain>
    </source>
</reference>
<dbReference type="EMBL" id="JAGPXC010000003">
    <property type="protein sequence ID" value="KAH6655732.1"/>
    <property type="molecule type" value="Genomic_DNA"/>
</dbReference>
<evidence type="ECO:0000256" key="4">
    <source>
        <dbReference type="ARBA" id="ARBA00023136"/>
    </source>
</evidence>
<dbReference type="Pfam" id="PF13850">
    <property type="entry name" value="ERGIC_N"/>
    <property type="match status" value="1"/>
</dbReference>
<dbReference type="PANTHER" id="PTHR10984">
    <property type="entry name" value="ENDOPLASMIC RETICULUM-GOLGI INTERMEDIATE COMPARTMENT PROTEIN"/>
    <property type="match status" value="1"/>
</dbReference>
<dbReference type="GeneID" id="70131432"/>
<feature type="domain" description="Endoplasmic reticulum vesicle transporter C-terminal" evidence="6">
    <location>
        <begin position="193"/>
        <end position="350"/>
    </location>
</feature>
<name>A0A9P8ZZ15_9PEZI</name>
<evidence type="ECO:0000256" key="3">
    <source>
        <dbReference type="ARBA" id="ARBA00022989"/>
    </source>
</evidence>
<keyword evidence="5" id="KW-0333">Golgi apparatus</keyword>
<comment type="function">
    <text evidence="5">Plays a role in transport between endoplasmic reticulum and Golgi.</text>
</comment>
<evidence type="ECO:0000259" key="6">
    <source>
        <dbReference type="Pfam" id="PF07970"/>
    </source>
</evidence>
<keyword evidence="5" id="KW-0256">Endoplasmic reticulum</keyword>
<evidence type="ECO:0000256" key="5">
    <source>
        <dbReference type="RuleBase" id="RU369013"/>
    </source>
</evidence>
<evidence type="ECO:0000259" key="7">
    <source>
        <dbReference type="Pfam" id="PF13850"/>
    </source>
</evidence>
<proteinExistence type="inferred from homology"/>
<dbReference type="AlphaFoldDB" id="A0A9P8ZZ15"/>
<gene>
    <name evidence="8" type="ORF">BKA67DRAFT_561645</name>
</gene>
<evidence type="ECO:0000313" key="9">
    <source>
        <dbReference type="Proteomes" id="UP000758603"/>
    </source>
</evidence>
<dbReference type="GO" id="GO:0006888">
    <property type="term" value="P:endoplasmic reticulum to Golgi vesicle-mediated transport"/>
    <property type="evidence" value="ECO:0007669"/>
    <property type="project" value="UniProtKB-UniRule"/>
</dbReference>
<feature type="domain" description="Endoplasmic reticulum vesicle transporter N-terminal" evidence="7">
    <location>
        <begin position="31"/>
        <end position="119"/>
    </location>
</feature>
<dbReference type="Proteomes" id="UP000758603">
    <property type="component" value="Unassembled WGS sequence"/>
</dbReference>
<dbReference type="GO" id="GO:0005789">
    <property type="term" value="C:endoplasmic reticulum membrane"/>
    <property type="evidence" value="ECO:0007669"/>
    <property type="project" value="UniProtKB-SubCell"/>
</dbReference>
<accession>A0A9P8ZZ15</accession>
<dbReference type="InterPro" id="IPR012936">
    <property type="entry name" value="Erv_C"/>
</dbReference>
<keyword evidence="5" id="KW-0813">Transport</keyword>
<dbReference type="PANTHER" id="PTHR10984:SF81">
    <property type="entry name" value="ER-DERIVED VESICLES PROTEIN ERV41"/>
    <property type="match status" value="1"/>
</dbReference>
<keyword evidence="3" id="KW-1133">Transmembrane helix</keyword>
<dbReference type="RefSeq" id="XP_045959997.1">
    <property type="nucleotide sequence ID" value="XM_046102540.1"/>
</dbReference>
<comment type="similarity">
    <text evidence="5">Belongs to the ERGIC family.</text>
</comment>
<dbReference type="GO" id="GO:0033116">
    <property type="term" value="C:endoplasmic reticulum-Golgi intermediate compartment membrane"/>
    <property type="evidence" value="ECO:0007669"/>
    <property type="project" value="UniProtKB-SubCell"/>
</dbReference>
<dbReference type="OrthoDB" id="5541786at2759"/>
<evidence type="ECO:0000256" key="1">
    <source>
        <dbReference type="ARBA" id="ARBA00004370"/>
    </source>
</evidence>
<organism evidence="8 9">
    <name type="scientific">Truncatella angustata</name>
    <dbReference type="NCBI Taxonomy" id="152316"/>
    <lineage>
        <taxon>Eukaryota</taxon>
        <taxon>Fungi</taxon>
        <taxon>Dikarya</taxon>
        <taxon>Ascomycota</taxon>
        <taxon>Pezizomycotina</taxon>
        <taxon>Sordariomycetes</taxon>
        <taxon>Xylariomycetidae</taxon>
        <taxon>Amphisphaeriales</taxon>
        <taxon>Sporocadaceae</taxon>
        <taxon>Truncatella</taxon>
    </lineage>
</organism>